<dbReference type="SUPFAM" id="SSF46785">
    <property type="entry name" value="Winged helix' DNA-binding domain"/>
    <property type="match status" value="1"/>
</dbReference>
<protein>
    <submittedName>
        <fullName evidence="9">Fur family transcriptional regulator</fullName>
    </submittedName>
</protein>
<dbReference type="AlphaFoldDB" id="A0A0D1C0S9"/>
<dbReference type="Gene3D" id="1.10.10.10">
    <property type="entry name" value="Winged helix-like DNA-binding domain superfamily/Winged helix DNA-binding domain"/>
    <property type="match status" value="1"/>
</dbReference>
<feature type="binding site" evidence="7">
    <location>
        <position position="106"/>
    </location>
    <ligand>
        <name>Zn(2+)</name>
        <dbReference type="ChEBI" id="CHEBI:29105"/>
    </ligand>
</feature>
<dbReference type="InterPro" id="IPR036388">
    <property type="entry name" value="WH-like_DNA-bd_sf"/>
</dbReference>
<dbReference type="InterPro" id="IPR002481">
    <property type="entry name" value="FUR"/>
</dbReference>
<keyword evidence="3 7" id="KW-0862">Zinc</keyword>
<comment type="caution">
    <text evidence="9">The sequence shown here is derived from an EMBL/GenBank/DDBJ whole genome shotgun (WGS) entry which is preliminary data.</text>
</comment>
<name>A0A0D1C0S9_CLOBO</name>
<evidence type="ECO:0000256" key="2">
    <source>
        <dbReference type="ARBA" id="ARBA00022491"/>
    </source>
</evidence>
<comment type="cofactor">
    <cofactor evidence="7">
        <name>Zn(2+)</name>
        <dbReference type="ChEBI" id="CHEBI:29105"/>
    </cofactor>
    <text evidence="7">Binds 1 zinc ion per subunit.</text>
</comment>
<feature type="binding site" evidence="7">
    <location>
        <position position="109"/>
    </location>
    <ligand>
        <name>Zn(2+)</name>
        <dbReference type="ChEBI" id="CHEBI:29105"/>
    </ligand>
</feature>
<proteinExistence type="inferred from homology"/>
<evidence type="ECO:0000256" key="3">
    <source>
        <dbReference type="ARBA" id="ARBA00022833"/>
    </source>
</evidence>
<keyword evidence="4" id="KW-0805">Transcription regulation</keyword>
<dbReference type="HOGENOM" id="CLU_096072_3_1_9"/>
<dbReference type="GO" id="GO:1900376">
    <property type="term" value="P:regulation of secondary metabolite biosynthetic process"/>
    <property type="evidence" value="ECO:0007669"/>
    <property type="project" value="TreeGrafter"/>
</dbReference>
<evidence type="ECO:0000313" key="9">
    <source>
        <dbReference type="EMBL" id="KIS24626.1"/>
    </source>
</evidence>
<dbReference type="CDD" id="cd07153">
    <property type="entry name" value="Fur_like"/>
    <property type="match status" value="1"/>
</dbReference>
<comment type="cofactor">
    <cofactor evidence="8">
        <name>Mn(2+)</name>
        <dbReference type="ChEBI" id="CHEBI:29035"/>
    </cofactor>
    <cofactor evidence="8">
        <name>Fe(2+)</name>
        <dbReference type="ChEBI" id="CHEBI:29033"/>
    </cofactor>
    <text evidence="8">Binds 1 Mn(2+) or Fe(2+) ion per subunit.</text>
</comment>
<feature type="binding site" evidence="8">
    <location>
        <position position="100"/>
    </location>
    <ligand>
        <name>Fe cation</name>
        <dbReference type="ChEBI" id="CHEBI:24875"/>
    </ligand>
</feature>
<dbReference type="GO" id="GO:0000976">
    <property type="term" value="F:transcription cis-regulatory region binding"/>
    <property type="evidence" value="ECO:0007669"/>
    <property type="project" value="TreeGrafter"/>
</dbReference>
<dbReference type="GO" id="GO:0045892">
    <property type="term" value="P:negative regulation of DNA-templated transcription"/>
    <property type="evidence" value="ECO:0007669"/>
    <property type="project" value="TreeGrafter"/>
</dbReference>
<dbReference type="EMBL" id="JXSU01000007">
    <property type="protein sequence ID" value="KIS24626.1"/>
    <property type="molecule type" value="Genomic_DNA"/>
</dbReference>
<evidence type="ECO:0000313" key="10">
    <source>
        <dbReference type="Proteomes" id="UP000032250"/>
    </source>
</evidence>
<dbReference type="PANTHER" id="PTHR33202">
    <property type="entry name" value="ZINC UPTAKE REGULATION PROTEIN"/>
    <property type="match status" value="1"/>
</dbReference>
<accession>A0A0D1C0S9</accession>
<evidence type="ECO:0000256" key="5">
    <source>
        <dbReference type="ARBA" id="ARBA00023125"/>
    </source>
</evidence>
<dbReference type="Pfam" id="PF01475">
    <property type="entry name" value="FUR"/>
    <property type="match status" value="1"/>
</dbReference>
<feature type="binding site" evidence="7">
    <location>
        <position position="146"/>
    </location>
    <ligand>
        <name>Zn(2+)</name>
        <dbReference type="ChEBI" id="CHEBI:29105"/>
    </ligand>
</feature>
<keyword evidence="2" id="KW-0678">Repressor</keyword>
<dbReference type="RefSeq" id="WP_003484184.1">
    <property type="nucleotide sequence ID" value="NZ_JXSU01000007.1"/>
</dbReference>
<dbReference type="PANTHER" id="PTHR33202:SF7">
    <property type="entry name" value="FERRIC UPTAKE REGULATION PROTEIN"/>
    <property type="match status" value="1"/>
</dbReference>
<sequence length="155" mass="18634">MSKELDFYKHIFNSNNIRLTTRRIMIIKIFLNHKNDHLTVNEIYYLAKETYPSIGLTTIYRTIEILLKLDLLDHLSLEDGVNRYKLFVNKDTNLKAYNKHHPHLICLDCKKIIDCHYNFINTIKTEINKSCLFKVTDFQMKFYGYCEKCYIKKIK</sequence>
<keyword evidence="7" id="KW-0479">Metal-binding</keyword>
<keyword evidence="8" id="KW-0408">Iron</keyword>
<dbReference type="InterPro" id="IPR043135">
    <property type="entry name" value="Fur_C"/>
</dbReference>
<evidence type="ECO:0000256" key="7">
    <source>
        <dbReference type="PIRSR" id="PIRSR602481-1"/>
    </source>
</evidence>
<gene>
    <name evidence="9" type="ORF">N495_13950</name>
</gene>
<keyword evidence="6" id="KW-0804">Transcription</keyword>
<evidence type="ECO:0000256" key="1">
    <source>
        <dbReference type="ARBA" id="ARBA00007957"/>
    </source>
</evidence>
<dbReference type="GO" id="GO:0003700">
    <property type="term" value="F:DNA-binding transcription factor activity"/>
    <property type="evidence" value="ECO:0007669"/>
    <property type="project" value="InterPro"/>
</dbReference>
<reference evidence="9 10" key="1">
    <citation type="submission" date="2014-06" db="EMBL/GenBank/DDBJ databases">
        <title>Genome characterization of distinct group I Clostridium botulinum lineages.</title>
        <authorList>
            <person name="Giordani F."/>
            <person name="Anselmo A."/>
            <person name="Fillo S."/>
            <person name="Palozzi A.M."/>
            <person name="Fortunato A."/>
            <person name="Gentile B."/>
            <person name="Ciammaruconi A."/>
            <person name="Anniballi F."/>
            <person name="De Medici D."/>
            <person name="Lista F."/>
        </authorList>
    </citation>
    <scope>NUCLEOTIDE SEQUENCE [LARGE SCALE GENOMIC DNA]</scope>
    <source>
        <strain evidence="9 10">B2 450</strain>
    </source>
</reference>
<dbReference type="InterPro" id="IPR036390">
    <property type="entry name" value="WH_DNA-bd_sf"/>
</dbReference>
<feature type="binding site" evidence="7">
    <location>
        <position position="149"/>
    </location>
    <ligand>
        <name>Zn(2+)</name>
        <dbReference type="ChEBI" id="CHEBI:29105"/>
    </ligand>
</feature>
<dbReference type="OrthoDB" id="8659436at2"/>
<evidence type="ECO:0000256" key="4">
    <source>
        <dbReference type="ARBA" id="ARBA00023015"/>
    </source>
</evidence>
<dbReference type="GO" id="GO:0008270">
    <property type="term" value="F:zinc ion binding"/>
    <property type="evidence" value="ECO:0007669"/>
    <property type="project" value="TreeGrafter"/>
</dbReference>
<keyword evidence="5" id="KW-0238">DNA-binding</keyword>
<dbReference type="Proteomes" id="UP000032250">
    <property type="component" value="Unassembled WGS sequence"/>
</dbReference>
<evidence type="ECO:0000256" key="8">
    <source>
        <dbReference type="PIRSR" id="PIRSR602481-2"/>
    </source>
</evidence>
<dbReference type="PATRIC" id="fig|1379739.3.peg.3183"/>
<evidence type="ECO:0000256" key="6">
    <source>
        <dbReference type="ARBA" id="ARBA00023163"/>
    </source>
</evidence>
<comment type="similarity">
    <text evidence="1">Belongs to the Fur family.</text>
</comment>
<dbReference type="Gene3D" id="3.30.1490.190">
    <property type="match status" value="1"/>
</dbReference>
<organism evidence="9 10">
    <name type="scientific">Clostridium botulinum B2 450</name>
    <dbReference type="NCBI Taxonomy" id="1379739"/>
    <lineage>
        <taxon>Bacteria</taxon>
        <taxon>Bacillati</taxon>
        <taxon>Bacillota</taxon>
        <taxon>Clostridia</taxon>
        <taxon>Eubacteriales</taxon>
        <taxon>Clostridiaceae</taxon>
        <taxon>Clostridium</taxon>
    </lineage>
</organism>